<keyword evidence="2" id="KW-1185">Reference proteome</keyword>
<comment type="caution">
    <text evidence="1">The sequence shown here is derived from an EMBL/GenBank/DDBJ whole genome shotgun (WGS) entry which is preliminary data.</text>
</comment>
<feature type="non-terminal residue" evidence="1">
    <location>
        <position position="49"/>
    </location>
</feature>
<evidence type="ECO:0000313" key="1">
    <source>
        <dbReference type="EMBL" id="CAG8721852.1"/>
    </source>
</evidence>
<organism evidence="1 2">
    <name type="scientific">Acaulospora colombiana</name>
    <dbReference type="NCBI Taxonomy" id="27376"/>
    <lineage>
        <taxon>Eukaryota</taxon>
        <taxon>Fungi</taxon>
        <taxon>Fungi incertae sedis</taxon>
        <taxon>Mucoromycota</taxon>
        <taxon>Glomeromycotina</taxon>
        <taxon>Glomeromycetes</taxon>
        <taxon>Diversisporales</taxon>
        <taxon>Acaulosporaceae</taxon>
        <taxon>Acaulospora</taxon>
    </lineage>
</organism>
<evidence type="ECO:0000313" key="2">
    <source>
        <dbReference type="Proteomes" id="UP000789525"/>
    </source>
</evidence>
<gene>
    <name evidence="1" type="ORF">ACOLOM_LOCUS11176</name>
</gene>
<dbReference type="EMBL" id="CAJVPT010039067">
    <property type="protein sequence ID" value="CAG8721852.1"/>
    <property type="molecule type" value="Genomic_DNA"/>
</dbReference>
<reference evidence="1" key="1">
    <citation type="submission" date="2021-06" db="EMBL/GenBank/DDBJ databases">
        <authorList>
            <person name="Kallberg Y."/>
            <person name="Tangrot J."/>
            <person name="Rosling A."/>
        </authorList>
    </citation>
    <scope>NUCLEOTIDE SEQUENCE</scope>
    <source>
        <strain evidence="1">CL356</strain>
    </source>
</reference>
<proteinExistence type="predicted"/>
<feature type="non-terminal residue" evidence="1">
    <location>
        <position position="1"/>
    </location>
</feature>
<protein>
    <submittedName>
        <fullName evidence="1">3390_t:CDS:1</fullName>
    </submittedName>
</protein>
<sequence length="49" mass="5423">RTHYLMKRCTPGGNKEDCDNGDPCQDDGDCSGDLKCYGGRCFEDYNDPG</sequence>
<dbReference type="Proteomes" id="UP000789525">
    <property type="component" value="Unassembled WGS sequence"/>
</dbReference>
<accession>A0ACA9PTW8</accession>
<name>A0ACA9PTW8_9GLOM</name>